<dbReference type="InterPro" id="IPR033341">
    <property type="entry name" value="SKA3"/>
</dbReference>
<keyword evidence="10" id="KW-0206">Cytoskeleton</keyword>
<evidence type="ECO:0000256" key="2">
    <source>
        <dbReference type="ARBA" id="ARBA00004629"/>
    </source>
</evidence>
<evidence type="ECO:0000256" key="3">
    <source>
        <dbReference type="ARBA" id="ARBA00007716"/>
    </source>
</evidence>
<evidence type="ECO:0000256" key="10">
    <source>
        <dbReference type="ARBA" id="ARBA00023212"/>
    </source>
</evidence>
<sequence length="118" mass="13849">MSVTVNFFSKLRSLAITLEKETEQLEHAFTNDEQEFEDESPMRVLHELRSEIMVLKGDLQNVIDKKHSRSQDLMAFIRACRKLQERTASDIKQIKDTFETYGYKPLCNENSGNKKWGY</sequence>
<name>A0A8T2KC06_9PIPI</name>
<protein>
    <recommendedName>
        <fullName evidence="15">Spindle and kinetochore-associated protein 3</fullName>
    </recommendedName>
</protein>
<proteinExistence type="inferred from homology"/>
<gene>
    <name evidence="13" type="ORF">GDO86_004644</name>
</gene>
<evidence type="ECO:0000256" key="1">
    <source>
        <dbReference type="ARBA" id="ARBA00004186"/>
    </source>
</evidence>
<dbReference type="OrthoDB" id="5987638at2759"/>
<evidence type="ECO:0000256" key="11">
    <source>
        <dbReference type="ARBA" id="ARBA00023306"/>
    </source>
</evidence>
<dbReference type="GO" id="GO:0000940">
    <property type="term" value="C:outer kinetochore"/>
    <property type="evidence" value="ECO:0007669"/>
    <property type="project" value="InterPro"/>
</dbReference>
<keyword evidence="6" id="KW-0132">Cell division</keyword>
<evidence type="ECO:0000256" key="5">
    <source>
        <dbReference type="ARBA" id="ARBA00022490"/>
    </source>
</evidence>
<evidence type="ECO:0000256" key="8">
    <source>
        <dbReference type="ARBA" id="ARBA00022776"/>
    </source>
</evidence>
<evidence type="ECO:0008006" key="15">
    <source>
        <dbReference type="Google" id="ProtNLM"/>
    </source>
</evidence>
<keyword evidence="11" id="KW-0131">Cell cycle</keyword>
<keyword evidence="8" id="KW-0498">Mitosis</keyword>
<comment type="subcellular location">
    <subcellularLocation>
        <location evidence="2">Chromosome</location>
        <location evidence="2">Centromere</location>
        <location evidence="2">Kinetochore</location>
    </subcellularLocation>
    <subcellularLocation>
        <location evidence="1">Cytoplasm</location>
        <location evidence="1">Cytoskeleton</location>
        <location evidence="1">Spindle</location>
    </subcellularLocation>
</comment>
<comment type="caution">
    <text evidence="13">The sequence shown here is derived from an EMBL/GenBank/DDBJ whole genome shotgun (WGS) entry which is preliminary data.</text>
</comment>
<keyword evidence="9" id="KW-0995">Kinetochore</keyword>
<dbReference type="GO" id="GO:0005876">
    <property type="term" value="C:spindle microtubule"/>
    <property type="evidence" value="ECO:0007669"/>
    <property type="project" value="TreeGrafter"/>
</dbReference>
<keyword evidence="7" id="KW-0493">Microtubule</keyword>
<evidence type="ECO:0000256" key="9">
    <source>
        <dbReference type="ARBA" id="ARBA00022838"/>
    </source>
</evidence>
<dbReference type="PANTHER" id="PTHR48118:SF1">
    <property type="entry name" value="SPINDLE AND KINETOCHORE-ASSOCIATED PROTEIN 3"/>
    <property type="match status" value="1"/>
</dbReference>
<evidence type="ECO:0000313" key="14">
    <source>
        <dbReference type="Proteomes" id="UP000812440"/>
    </source>
</evidence>
<evidence type="ECO:0000313" key="13">
    <source>
        <dbReference type="EMBL" id="KAG8452917.1"/>
    </source>
</evidence>
<keyword evidence="14" id="KW-1185">Reference proteome</keyword>
<dbReference type="GO" id="GO:0051301">
    <property type="term" value="P:cell division"/>
    <property type="evidence" value="ECO:0007669"/>
    <property type="project" value="UniProtKB-KW"/>
</dbReference>
<evidence type="ECO:0000256" key="12">
    <source>
        <dbReference type="ARBA" id="ARBA00023328"/>
    </source>
</evidence>
<evidence type="ECO:0000256" key="7">
    <source>
        <dbReference type="ARBA" id="ARBA00022701"/>
    </source>
</evidence>
<dbReference type="EMBL" id="JAACNH010000002">
    <property type="protein sequence ID" value="KAG8452917.1"/>
    <property type="molecule type" value="Genomic_DNA"/>
</dbReference>
<keyword evidence="12" id="KW-0137">Centromere</keyword>
<dbReference type="Proteomes" id="UP000812440">
    <property type="component" value="Chromosome 2"/>
</dbReference>
<dbReference type="GO" id="GO:0000278">
    <property type="term" value="P:mitotic cell cycle"/>
    <property type="evidence" value="ECO:0007669"/>
    <property type="project" value="TreeGrafter"/>
</dbReference>
<evidence type="ECO:0000256" key="4">
    <source>
        <dbReference type="ARBA" id="ARBA00022454"/>
    </source>
</evidence>
<evidence type="ECO:0000256" key="6">
    <source>
        <dbReference type="ARBA" id="ARBA00022618"/>
    </source>
</evidence>
<dbReference type="Gene3D" id="6.10.250.1400">
    <property type="match status" value="1"/>
</dbReference>
<dbReference type="AlphaFoldDB" id="A0A8T2KC06"/>
<reference evidence="13" key="1">
    <citation type="thesis" date="2020" institute="ProQuest LLC" country="789 East Eisenhower Parkway, Ann Arbor, MI, USA">
        <title>Comparative Genomics and Chromosome Evolution.</title>
        <authorList>
            <person name="Mudd A.B."/>
        </authorList>
    </citation>
    <scope>NUCLEOTIDE SEQUENCE</scope>
    <source>
        <strain evidence="13">Female2</strain>
        <tissue evidence="13">Blood</tissue>
    </source>
</reference>
<organism evidence="13 14">
    <name type="scientific">Hymenochirus boettgeri</name>
    <name type="common">Congo dwarf clawed frog</name>
    <dbReference type="NCBI Taxonomy" id="247094"/>
    <lineage>
        <taxon>Eukaryota</taxon>
        <taxon>Metazoa</taxon>
        <taxon>Chordata</taxon>
        <taxon>Craniata</taxon>
        <taxon>Vertebrata</taxon>
        <taxon>Euteleostomi</taxon>
        <taxon>Amphibia</taxon>
        <taxon>Batrachia</taxon>
        <taxon>Anura</taxon>
        <taxon>Pipoidea</taxon>
        <taxon>Pipidae</taxon>
        <taxon>Pipinae</taxon>
        <taxon>Hymenochirus</taxon>
    </lineage>
</organism>
<dbReference type="PANTHER" id="PTHR48118">
    <property type="entry name" value="SPINDLE AND KINETOCHORE-ASSOCIATED PROTEIN 3"/>
    <property type="match status" value="1"/>
</dbReference>
<dbReference type="GO" id="GO:0007059">
    <property type="term" value="P:chromosome segregation"/>
    <property type="evidence" value="ECO:0007669"/>
    <property type="project" value="InterPro"/>
</dbReference>
<comment type="similarity">
    <text evidence="3">Belongs to the SKA3 family.</text>
</comment>
<keyword evidence="4" id="KW-0158">Chromosome</keyword>
<keyword evidence="5" id="KW-0963">Cytoplasm</keyword>
<accession>A0A8T2KC06</accession>